<dbReference type="PANTHER" id="PTHR40072">
    <property type="entry name" value="MOLYBDOPTERIN-GUANINE DINUCLEOTIDE BIOSYNTHESIS ADAPTER PROTEIN-RELATED"/>
    <property type="match status" value="1"/>
</dbReference>
<dbReference type="RefSeq" id="WP_313831708.1">
    <property type="nucleotide sequence ID" value="NZ_JAQOUE010000001.1"/>
</dbReference>
<accession>A0ABU3K4M4</accession>
<reference evidence="2 3" key="1">
    <citation type="journal article" date="2023" name="ISME J.">
        <title>Cultivation and genomic characterization of novel and ubiquitous marine nitrite-oxidizing bacteria from the Nitrospirales.</title>
        <authorList>
            <person name="Mueller A.J."/>
            <person name="Daebeler A."/>
            <person name="Herbold C.W."/>
            <person name="Kirkegaard R.H."/>
            <person name="Daims H."/>
        </authorList>
    </citation>
    <scope>NUCLEOTIDE SEQUENCE [LARGE SCALE GENOMIC DNA]</scope>
    <source>
        <strain evidence="2 3">EB</strain>
    </source>
</reference>
<name>A0ABU3K4M4_9BACT</name>
<dbReference type="InterPro" id="IPR027417">
    <property type="entry name" value="P-loop_NTPase"/>
</dbReference>
<keyword evidence="3" id="KW-1185">Reference proteome</keyword>
<proteinExistence type="predicted"/>
<dbReference type="Pfam" id="PF03205">
    <property type="entry name" value="MobB"/>
    <property type="match status" value="1"/>
</dbReference>
<dbReference type="NCBIfam" id="TIGR00176">
    <property type="entry name" value="mobB"/>
    <property type="match status" value="1"/>
</dbReference>
<evidence type="ECO:0000313" key="3">
    <source>
        <dbReference type="Proteomes" id="UP001250932"/>
    </source>
</evidence>
<gene>
    <name evidence="2" type="primary">mobB</name>
    <name evidence="2" type="ORF">PPG34_03270</name>
</gene>
<dbReference type="PANTHER" id="PTHR40072:SF1">
    <property type="entry name" value="MOLYBDOPTERIN-GUANINE DINUCLEOTIDE BIOSYNTHESIS ADAPTER PROTEIN"/>
    <property type="match status" value="1"/>
</dbReference>
<feature type="domain" description="Molybdopterin-guanine dinucleotide biosynthesis protein B (MobB)" evidence="1">
    <location>
        <begin position="5"/>
        <end position="134"/>
    </location>
</feature>
<organism evidence="2 3">
    <name type="scientific">Candidatus Nitronereus thalassa</name>
    <dbReference type="NCBI Taxonomy" id="3020898"/>
    <lineage>
        <taxon>Bacteria</taxon>
        <taxon>Pseudomonadati</taxon>
        <taxon>Nitrospirota</taxon>
        <taxon>Nitrospiria</taxon>
        <taxon>Nitrospirales</taxon>
        <taxon>Nitrospiraceae</taxon>
        <taxon>Candidatus Nitronereus</taxon>
    </lineage>
</organism>
<sequence length="167" mass="18271">MAPSILSFAGRSNSGKTTLIERVIPALVREGYRVATVKHAGHGFELDTEGKDSWRHKQAGASAVVVLSKGSMAMFADVSEEMKVEEVRDRFLDSQIDLIIAEGWKSEGYPKIAVVREALNELNTSLDGLLAIVSMKPIEAPVPCFDRDDIEGIAQLIIRNYPKPSST</sequence>
<dbReference type="EMBL" id="JAQOUE010000001">
    <property type="protein sequence ID" value="MDT7041354.1"/>
    <property type="molecule type" value="Genomic_DNA"/>
</dbReference>
<dbReference type="InterPro" id="IPR004435">
    <property type="entry name" value="MobB_dom"/>
</dbReference>
<dbReference type="Proteomes" id="UP001250932">
    <property type="component" value="Unassembled WGS sequence"/>
</dbReference>
<dbReference type="InterPro" id="IPR052539">
    <property type="entry name" value="MGD_biosynthesis_adapter"/>
</dbReference>
<evidence type="ECO:0000259" key="1">
    <source>
        <dbReference type="Pfam" id="PF03205"/>
    </source>
</evidence>
<evidence type="ECO:0000313" key="2">
    <source>
        <dbReference type="EMBL" id="MDT7041354.1"/>
    </source>
</evidence>
<comment type="caution">
    <text evidence="2">The sequence shown here is derived from an EMBL/GenBank/DDBJ whole genome shotgun (WGS) entry which is preliminary data.</text>
</comment>
<dbReference type="Gene3D" id="3.40.50.300">
    <property type="entry name" value="P-loop containing nucleotide triphosphate hydrolases"/>
    <property type="match status" value="1"/>
</dbReference>
<dbReference type="SUPFAM" id="SSF52540">
    <property type="entry name" value="P-loop containing nucleoside triphosphate hydrolases"/>
    <property type="match status" value="1"/>
</dbReference>
<dbReference type="CDD" id="cd03116">
    <property type="entry name" value="MobB"/>
    <property type="match status" value="1"/>
</dbReference>
<protein>
    <submittedName>
        <fullName evidence="2">Molybdopterin-guanine dinucleotide biosynthesis protein B</fullName>
    </submittedName>
</protein>